<dbReference type="Pfam" id="PF14398">
    <property type="entry name" value="ATPgrasp_YheCD"/>
    <property type="match status" value="1"/>
</dbReference>
<dbReference type="Gene3D" id="3.30.1490.20">
    <property type="entry name" value="ATP-grasp fold, A domain"/>
    <property type="match status" value="1"/>
</dbReference>
<dbReference type="Proteomes" id="UP000321363">
    <property type="component" value="Unassembled WGS sequence"/>
</dbReference>
<dbReference type="AlphaFoldDB" id="A0A5C6W4S3"/>
<gene>
    <name evidence="3" type="ORF">FS935_00905</name>
</gene>
<accession>A0A5C6W4S3</accession>
<evidence type="ECO:0000259" key="2">
    <source>
        <dbReference type="PROSITE" id="PS50975"/>
    </source>
</evidence>
<protein>
    <recommendedName>
        <fullName evidence="2">ATP-grasp domain-containing protein</fullName>
    </recommendedName>
</protein>
<dbReference type="PROSITE" id="PS50975">
    <property type="entry name" value="ATP_GRASP"/>
    <property type="match status" value="1"/>
</dbReference>
<comment type="caution">
    <text evidence="3">The sequence shown here is derived from an EMBL/GenBank/DDBJ whole genome shotgun (WGS) entry which is preliminary data.</text>
</comment>
<dbReference type="SUPFAM" id="SSF56059">
    <property type="entry name" value="Glutathione synthetase ATP-binding domain-like"/>
    <property type="match status" value="1"/>
</dbReference>
<dbReference type="Gene3D" id="3.30.470.20">
    <property type="entry name" value="ATP-grasp fold, B domain"/>
    <property type="match status" value="1"/>
</dbReference>
<dbReference type="GO" id="GO:0005524">
    <property type="term" value="F:ATP binding"/>
    <property type="evidence" value="ECO:0007669"/>
    <property type="project" value="UniProtKB-UniRule"/>
</dbReference>
<dbReference type="EMBL" id="VOQF01000001">
    <property type="protein sequence ID" value="TXC92791.1"/>
    <property type="molecule type" value="Genomic_DNA"/>
</dbReference>
<name>A0A5C6W4S3_9BACI</name>
<keyword evidence="1" id="KW-0067">ATP-binding</keyword>
<reference evidence="3 4" key="1">
    <citation type="journal article" date="2005" name="Int. J. Syst. Evol. Microbiol.">
        <title>Bacillus litoralis sp. nov., isolated from a tidal flat of the Yellow Sea in Korea.</title>
        <authorList>
            <person name="Yoon J.H."/>
            <person name="Oh T.K."/>
        </authorList>
    </citation>
    <scope>NUCLEOTIDE SEQUENCE [LARGE SCALE GENOMIC DNA]</scope>
    <source>
        <strain evidence="3 4">SW-211</strain>
    </source>
</reference>
<sequence>MGMVTIEYHNNPEEIRISKSLKNEYGIVQHRIILKIGNWSKEYLVKMDDELAENNIGIPVDITKTLTIPSEVPFEVDLTGRTLRLGPVIGFVAYSHKKHLSPKRLERMKGRFSSYSEIGGLIFIFAAKEIDAEKKVIHGYYYNPNGDKVNTRWIAGTFPYPDVVYKRHPIDTDRYNDLIAQIGDKVINSYYFCKGEINEYSLVDNELAKYFPYTESISDVEQVEKFIDQYGSVYVKPRDGAGGQGIFHMTKNEQELLVVTNRNREKTVLNNKDDLQLFLRKLMNKKYIIQQSVSISRENQNVDFRIYAQKNHLKEWVCQGMIGRVSKKNTIITNLKYVEKLLSGEEAIRFLFEGTAEEVNMMKQKIYTTCIDLCKTLDKTIGNYGDVAIDCIIDDHFNIWILEVNKLYGYDSLIKMKNRQLVKTLRTTPFHYAKSLAGF</sequence>
<keyword evidence="4" id="KW-1185">Reference proteome</keyword>
<proteinExistence type="predicted"/>
<dbReference type="InterPro" id="IPR013815">
    <property type="entry name" value="ATP_grasp_subdomain_1"/>
</dbReference>
<feature type="domain" description="ATP-grasp" evidence="2">
    <location>
        <begin position="201"/>
        <end position="430"/>
    </location>
</feature>
<dbReference type="InterPro" id="IPR026838">
    <property type="entry name" value="YheC/D"/>
</dbReference>
<keyword evidence="1" id="KW-0547">Nucleotide-binding</keyword>
<dbReference type="GO" id="GO:0046872">
    <property type="term" value="F:metal ion binding"/>
    <property type="evidence" value="ECO:0007669"/>
    <property type="project" value="InterPro"/>
</dbReference>
<organism evidence="3 4">
    <name type="scientific">Metabacillus litoralis</name>
    <dbReference type="NCBI Taxonomy" id="152268"/>
    <lineage>
        <taxon>Bacteria</taxon>
        <taxon>Bacillati</taxon>
        <taxon>Bacillota</taxon>
        <taxon>Bacilli</taxon>
        <taxon>Bacillales</taxon>
        <taxon>Bacillaceae</taxon>
        <taxon>Metabacillus</taxon>
    </lineage>
</organism>
<evidence type="ECO:0000313" key="3">
    <source>
        <dbReference type="EMBL" id="TXC92791.1"/>
    </source>
</evidence>
<dbReference type="InterPro" id="IPR011761">
    <property type="entry name" value="ATP-grasp"/>
</dbReference>
<evidence type="ECO:0000256" key="1">
    <source>
        <dbReference type="PROSITE-ProRule" id="PRU00409"/>
    </source>
</evidence>
<evidence type="ECO:0000313" key="4">
    <source>
        <dbReference type="Proteomes" id="UP000321363"/>
    </source>
</evidence>